<dbReference type="AlphaFoldDB" id="A0A507DCJ5"/>
<feature type="compositionally biased region" description="Acidic residues" evidence="5">
    <location>
        <begin position="141"/>
        <end position="150"/>
    </location>
</feature>
<feature type="region of interest" description="Disordered" evidence="5">
    <location>
        <begin position="321"/>
        <end position="346"/>
    </location>
</feature>
<evidence type="ECO:0000256" key="3">
    <source>
        <dbReference type="ARBA" id="ARBA00022833"/>
    </source>
</evidence>
<feature type="compositionally biased region" description="Low complexity" evidence="5">
    <location>
        <begin position="228"/>
        <end position="245"/>
    </location>
</feature>
<evidence type="ECO:0000256" key="1">
    <source>
        <dbReference type="ARBA" id="ARBA00022723"/>
    </source>
</evidence>
<dbReference type="EMBL" id="QEAN01000088">
    <property type="protein sequence ID" value="TPX49121.1"/>
    <property type="molecule type" value="Genomic_DNA"/>
</dbReference>
<protein>
    <recommendedName>
        <fullName evidence="6">RING-type domain-containing protein</fullName>
    </recommendedName>
</protein>
<evidence type="ECO:0000313" key="9">
    <source>
        <dbReference type="Proteomes" id="UP000317494"/>
    </source>
</evidence>
<dbReference type="Gene3D" id="3.30.40.10">
    <property type="entry name" value="Zinc/RING finger domain, C3HC4 (zinc finger)"/>
    <property type="match status" value="1"/>
</dbReference>
<feature type="compositionally biased region" description="Low complexity" evidence="5">
    <location>
        <begin position="101"/>
        <end position="114"/>
    </location>
</feature>
<evidence type="ECO:0000256" key="2">
    <source>
        <dbReference type="ARBA" id="ARBA00022771"/>
    </source>
</evidence>
<dbReference type="EMBL" id="QEAM01000636">
    <property type="protein sequence ID" value="TPX37807.1"/>
    <property type="molecule type" value="Genomic_DNA"/>
</dbReference>
<dbReference type="Proteomes" id="UP000320475">
    <property type="component" value="Unassembled WGS sequence"/>
</dbReference>
<evidence type="ECO:0000313" key="8">
    <source>
        <dbReference type="EMBL" id="TPX49121.1"/>
    </source>
</evidence>
<reference evidence="9 10" key="1">
    <citation type="journal article" date="2019" name="Sci. Rep.">
        <title>Comparative genomics of chytrid fungi reveal insights into the obligate biotrophic and pathogenic lifestyle of Synchytrium endobioticum.</title>
        <authorList>
            <person name="van de Vossenberg B.T.L.H."/>
            <person name="Warris S."/>
            <person name="Nguyen H.D.T."/>
            <person name="van Gent-Pelzer M.P.E."/>
            <person name="Joly D.L."/>
            <person name="van de Geest H.C."/>
            <person name="Bonants P.J.M."/>
            <person name="Smith D.S."/>
            <person name="Levesque C.A."/>
            <person name="van der Lee T.A.J."/>
        </authorList>
    </citation>
    <scope>NUCLEOTIDE SEQUENCE [LARGE SCALE GENOMIC DNA]</scope>
    <source>
        <strain evidence="7 10">LEV6574</strain>
        <strain evidence="8 9">MB42</strain>
    </source>
</reference>
<dbReference type="SMART" id="SM00184">
    <property type="entry name" value="RING"/>
    <property type="match status" value="1"/>
</dbReference>
<keyword evidence="3" id="KW-0862">Zinc</keyword>
<keyword evidence="2 4" id="KW-0863">Zinc-finger</keyword>
<dbReference type="SUPFAM" id="SSF57850">
    <property type="entry name" value="RING/U-box"/>
    <property type="match status" value="1"/>
</dbReference>
<evidence type="ECO:0000259" key="6">
    <source>
        <dbReference type="PROSITE" id="PS50089"/>
    </source>
</evidence>
<dbReference type="Pfam" id="PF13639">
    <property type="entry name" value="zf-RING_2"/>
    <property type="match status" value="1"/>
</dbReference>
<evidence type="ECO:0000256" key="4">
    <source>
        <dbReference type="PROSITE-ProRule" id="PRU00175"/>
    </source>
</evidence>
<name>A0A507DCJ5_9FUNG</name>
<dbReference type="InterPro" id="IPR001841">
    <property type="entry name" value="Znf_RING"/>
</dbReference>
<feature type="compositionally biased region" description="Basic residues" evidence="5">
    <location>
        <begin position="462"/>
        <end position="473"/>
    </location>
</feature>
<evidence type="ECO:0000256" key="5">
    <source>
        <dbReference type="SAM" id="MobiDB-lite"/>
    </source>
</evidence>
<dbReference type="Proteomes" id="UP000317494">
    <property type="component" value="Unassembled WGS sequence"/>
</dbReference>
<dbReference type="VEuPathDB" id="FungiDB:SeMB42_g02726"/>
<feature type="domain" description="RING-type" evidence="6">
    <location>
        <begin position="555"/>
        <end position="598"/>
    </location>
</feature>
<keyword evidence="1" id="KW-0479">Metal-binding</keyword>
<dbReference type="PROSITE" id="PS50089">
    <property type="entry name" value="ZF_RING_2"/>
    <property type="match status" value="1"/>
</dbReference>
<evidence type="ECO:0000313" key="10">
    <source>
        <dbReference type="Proteomes" id="UP000320475"/>
    </source>
</evidence>
<feature type="compositionally biased region" description="Low complexity" evidence="5">
    <location>
        <begin position="42"/>
        <end position="52"/>
    </location>
</feature>
<keyword evidence="9" id="KW-1185">Reference proteome</keyword>
<feature type="compositionally biased region" description="Low complexity" evidence="5">
    <location>
        <begin position="71"/>
        <end position="89"/>
    </location>
</feature>
<dbReference type="InterPro" id="IPR013083">
    <property type="entry name" value="Znf_RING/FYVE/PHD"/>
</dbReference>
<dbReference type="InterPro" id="IPR017907">
    <property type="entry name" value="Znf_RING_CS"/>
</dbReference>
<feature type="compositionally biased region" description="Pro residues" evidence="5">
    <location>
        <begin position="420"/>
        <end position="432"/>
    </location>
</feature>
<feature type="compositionally biased region" description="Polar residues" evidence="5">
    <location>
        <begin position="324"/>
        <end position="336"/>
    </location>
</feature>
<feature type="compositionally biased region" description="Low complexity" evidence="5">
    <location>
        <begin position="8"/>
        <end position="23"/>
    </location>
</feature>
<sequence>MSDGNADSLFLSGSGHRSSHSCSPPDPPSSDQRHHCPGQLMASSASSASVASTRTKRPPSHILNNHQQHEASTSASASANANASANAVALPVRRSKRLRSSEPTSVSLSSSSSSHTRPKHRILDSDYEDPGSASDSSTFMDLDDDDDDFQPDPPTIRSRKSNPGKPNNATRRKSKSSSSLQLAIDSPEPLPLLGPVPKHVAVRMRKKISSPNAQASSSSTAVQPLARASHPIQPPAASAPSATTNATRSIDRIGTNHSIYNTNVPRNAFETPPLAIRSVTTPPPPPVPRMREIDLPQRPSTVVPFFQDFPFFTVNPNRRLPPIGNNNSNGSFNQLRTPPPPDEDADSLAREIALSMNEAMLRDITRQIRFTSNPDMEARRMYFAAQNQLNVLAATANDAEMARLLAREFQAQPAAVPVPLPVQPPPVQPPSQPLAAPQPHVPQPPAHAGRLFPNAASPVRRLPPRHPGRRGRRGGPTIRHSGPPRPEDLLPVALMDVSDDGDHDHDVILRGSTSNNGAGEVGSCSQERMILMMSSKTIDRIVEVVTKINEGGYECIICWNELQQSNSVIVFGCGHVFCRRCILGYLKSPAVNGCPNCRGTISTTTLIDMRTFSQVYS</sequence>
<feature type="region of interest" description="Disordered" evidence="5">
    <location>
        <begin position="420"/>
        <end position="488"/>
    </location>
</feature>
<feature type="region of interest" description="Disordered" evidence="5">
    <location>
        <begin position="1"/>
        <end position="245"/>
    </location>
</feature>
<organism evidence="8 9">
    <name type="scientific">Synchytrium endobioticum</name>
    <dbReference type="NCBI Taxonomy" id="286115"/>
    <lineage>
        <taxon>Eukaryota</taxon>
        <taxon>Fungi</taxon>
        <taxon>Fungi incertae sedis</taxon>
        <taxon>Chytridiomycota</taxon>
        <taxon>Chytridiomycota incertae sedis</taxon>
        <taxon>Chytridiomycetes</taxon>
        <taxon>Synchytriales</taxon>
        <taxon>Synchytriaceae</taxon>
        <taxon>Synchytrium</taxon>
    </lineage>
</organism>
<dbReference type="PROSITE" id="PS00518">
    <property type="entry name" value="ZF_RING_1"/>
    <property type="match status" value="1"/>
</dbReference>
<comment type="caution">
    <text evidence="8">The sequence shown here is derived from an EMBL/GenBank/DDBJ whole genome shotgun (WGS) entry which is preliminary data.</text>
</comment>
<dbReference type="OrthoDB" id="6270329at2759"/>
<feature type="compositionally biased region" description="Low complexity" evidence="5">
    <location>
        <begin position="209"/>
        <end position="221"/>
    </location>
</feature>
<evidence type="ECO:0000313" key="7">
    <source>
        <dbReference type="EMBL" id="TPX37807.1"/>
    </source>
</evidence>
<proteinExistence type="predicted"/>
<dbReference type="GO" id="GO:0008270">
    <property type="term" value="F:zinc ion binding"/>
    <property type="evidence" value="ECO:0007669"/>
    <property type="project" value="UniProtKB-KW"/>
</dbReference>
<accession>A0A507DCJ5</accession>
<gene>
    <name evidence="7" type="ORF">SeLEV6574_g07865</name>
    <name evidence="8" type="ORF">SeMB42_g02726</name>
</gene>